<dbReference type="EnsemblMetazoa" id="ACHR014318-RA">
    <property type="protein sequence ID" value="ACHR014318-PA"/>
    <property type="gene ID" value="ACHR014318"/>
</dbReference>
<sequence length="16" mass="1921">MTKPKICLEIVYKKNL</sequence>
<dbReference type="Proteomes" id="UP000075881">
    <property type="component" value="Unassembled WGS sequence"/>
</dbReference>
<accession>A0A182KIP9</accession>
<name>A0A182KIP9_9DIPT</name>
<evidence type="ECO:0000313" key="2">
    <source>
        <dbReference type="Proteomes" id="UP000075881"/>
    </source>
</evidence>
<keyword evidence="2" id="KW-1185">Reference proteome</keyword>
<dbReference type="VEuPathDB" id="VectorBase:ACHR014318"/>
<organism evidence="1 2">
    <name type="scientific">Anopheles christyi</name>
    <dbReference type="NCBI Taxonomy" id="43041"/>
    <lineage>
        <taxon>Eukaryota</taxon>
        <taxon>Metazoa</taxon>
        <taxon>Ecdysozoa</taxon>
        <taxon>Arthropoda</taxon>
        <taxon>Hexapoda</taxon>
        <taxon>Insecta</taxon>
        <taxon>Pterygota</taxon>
        <taxon>Neoptera</taxon>
        <taxon>Endopterygota</taxon>
        <taxon>Diptera</taxon>
        <taxon>Nematocera</taxon>
        <taxon>Culicoidea</taxon>
        <taxon>Culicidae</taxon>
        <taxon>Anophelinae</taxon>
        <taxon>Anopheles</taxon>
    </lineage>
</organism>
<protein>
    <submittedName>
        <fullName evidence="1">Uncharacterized protein</fullName>
    </submittedName>
</protein>
<dbReference type="AlphaFoldDB" id="A0A182KIP9"/>
<proteinExistence type="predicted"/>
<evidence type="ECO:0000313" key="1">
    <source>
        <dbReference type="EnsemblMetazoa" id="ACHR014318-PA"/>
    </source>
</evidence>
<reference evidence="1" key="2">
    <citation type="submission" date="2020-05" db="UniProtKB">
        <authorList>
            <consortium name="EnsemblMetazoa"/>
        </authorList>
    </citation>
    <scope>IDENTIFICATION</scope>
    <source>
        <strain evidence="1">ACHKN1017</strain>
    </source>
</reference>
<reference evidence="2" key="1">
    <citation type="submission" date="2013-03" db="EMBL/GenBank/DDBJ databases">
        <title>The Genome Sequence of Anopheles christyi ACHKN1017.</title>
        <authorList>
            <consortium name="The Broad Institute Genomics Platform"/>
            <person name="Neafsey D.E."/>
            <person name="Besansky N."/>
            <person name="Walker B."/>
            <person name="Young S.K."/>
            <person name="Zeng Q."/>
            <person name="Gargeya S."/>
            <person name="Fitzgerald M."/>
            <person name="Haas B."/>
            <person name="Abouelleil A."/>
            <person name="Allen A.W."/>
            <person name="Alvarado L."/>
            <person name="Arachchi H.M."/>
            <person name="Berlin A.M."/>
            <person name="Chapman S.B."/>
            <person name="Gainer-Dewar J."/>
            <person name="Goldberg J."/>
            <person name="Griggs A."/>
            <person name="Gujja S."/>
            <person name="Hansen M."/>
            <person name="Howarth C."/>
            <person name="Imamovic A."/>
            <person name="Ireland A."/>
            <person name="Larimer J."/>
            <person name="McCowan C."/>
            <person name="Murphy C."/>
            <person name="Pearson M."/>
            <person name="Poon T.W."/>
            <person name="Priest M."/>
            <person name="Roberts A."/>
            <person name="Saif S."/>
            <person name="Shea T."/>
            <person name="Sisk P."/>
            <person name="Sykes S."/>
            <person name="Wortman J."/>
            <person name="Nusbaum C."/>
            <person name="Birren B."/>
        </authorList>
    </citation>
    <scope>NUCLEOTIDE SEQUENCE [LARGE SCALE GENOMIC DNA]</scope>
    <source>
        <strain evidence="2">ACHKN1017</strain>
    </source>
</reference>